<sequence>MDHGEPSMDELSANLFAWIDQLASGCPPPIWGELCDRLKAYAVDELRFGYLVDRFAASKVKCIPDAIAFCMAGELWTLSVQEACRLGLRFVELCDEYQSIETVSHLEALVASGIDINSNRQVLNKLVRMCMRHCDQGVKWPCDVLFDLLLAMSDANIPLLSIPALDGVAMTDYIDKCMLCVGDDMEFISKGIRIKHALKAKDTYPK</sequence>
<organism evidence="1 2">
    <name type="scientific">Paludibaculum fermentans</name>
    <dbReference type="NCBI Taxonomy" id="1473598"/>
    <lineage>
        <taxon>Bacteria</taxon>
        <taxon>Pseudomonadati</taxon>
        <taxon>Acidobacteriota</taxon>
        <taxon>Terriglobia</taxon>
        <taxon>Bryobacterales</taxon>
        <taxon>Bryobacteraceae</taxon>
        <taxon>Paludibaculum</taxon>
    </lineage>
</organism>
<reference evidence="1 2" key="1">
    <citation type="submission" date="2020-10" db="EMBL/GenBank/DDBJ databases">
        <title>Complete genome sequence of Paludibaculum fermentans P105T, a facultatively anaerobic acidobacterium capable of dissimilatory Fe(III) reduction.</title>
        <authorList>
            <person name="Dedysh S.N."/>
            <person name="Beletsky A.V."/>
            <person name="Kulichevskaya I.S."/>
            <person name="Mardanov A.V."/>
            <person name="Ravin N.V."/>
        </authorList>
    </citation>
    <scope>NUCLEOTIDE SEQUENCE [LARGE SCALE GENOMIC DNA]</scope>
    <source>
        <strain evidence="1 2">P105</strain>
    </source>
</reference>
<evidence type="ECO:0000313" key="2">
    <source>
        <dbReference type="Proteomes" id="UP000593892"/>
    </source>
</evidence>
<evidence type="ECO:0000313" key="1">
    <source>
        <dbReference type="EMBL" id="QOY86406.1"/>
    </source>
</evidence>
<name>A0A7S7SJF4_PALFE</name>
<dbReference type="Proteomes" id="UP000593892">
    <property type="component" value="Chromosome"/>
</dbReference>
<dbReference type="KEGG" id="pfer:IRI77_26890"/>
<dbReference type="EMBL" id="CP063849">
    <property type="protein sequence ID" value="QOY86406.1"/>
    <property type="molecule type" value="Genomic_DNA"/>
</dbReference>
<dbReference type="RefSeq" id="WP_194448075.1">
    <property type="nucleotide sequence ID" value="NZ_CP063849.1"/>
</dbReference>
<keyword evidence="2" id="KW-1185">Reference proteome</keyword>
<accession>A0A7S7SJF4</accession>
<gene>
    <name evidence="1" type="ORF">IRI77_26890</name>
</gene>
<protein>
    <submittedName>
        <fullName evidence="1">Uncharacterized protein</fullName>
    </submittedName>
</protein>
<proteinExistence type="predicted"/>
<dbReference type="AlphaFoldDB" id="A0A7S7SJF4"/>